<dbReference type="EMBL" id="JAMYWD010000012">
    <property type="protein sequence ID" value="KAJ4952555.1"/>
    <property type="molecule type" value="Genomic_DNA"/>
</dbReference>
<gene>
    <name evidence="2" type="ORF">NE237_029387</name>
</gene>
<protein>
    <submittedName>
        <fullName evidence="2">Uncharacterized protein</fullName>
    </submittedName>
</protein>
<keyword evidence="3" id="KW-1185">Reference proteome</keyword>
<reference evidence="2" key="1">
    <citation type="journal article" date="2023" name="Plant J.">
        <title>The genome of the king protea, Protea cynaroides.</title>
        <authorList>
            <person name="Chang J."/>
            <person name="Duong T.A."/>
            <person name="Schoeman C."/>
            <person name="Ma X."/>
            <person name="Roodt D."/>
            <person name="Barker N."/>
            <person name="Li Z."/>
            <person name="Van de Peer Y."/>
            <person name="Mizrachi E."/>
        </authorList>
    </citation>
    <scope>NUCLEOTIDE SEQUENCE</scope>
    <source>
        <tissue evidence="2">Young leaves</tissue>
    </source>
</reference>
<dbReference type="Proteomes" id="UP001141806">
    <property type="component" value="Unassembled WGS sequence"/>
</dbReference>
<accession>A0A9Q0GU63</accession>
<comment type="caution">
    <text evidence="2">The sequence shown here is derived from an EMBL/GenBank/DDBJ whole genome shotgun (WGS) entry which is preliminary data.</text>
</comment>
<evidence type="ECO:0000313" key="3">
    <source>
        <dbReference type="Proteomes" id="UP001141806"/>
    </source>
</evidence>
<evidence type="ECO:0000313" key="2">
    <source>
        <dbReference type="EMBL" id="KAJ4952555.1"/>
    </source>
</evidence>
<sequence length="105" mass="12149">MNRNFTVKTEKKKKGEKKGFFWFLLGETHTARRSQAKDFPATKDVSTTIASKTEETILSKTTTSGQKLSTSITAEFMQLPKIQKQREKKKKKKQNRDQNQRVVVN</sequence>
<proteinExistence type="predicted"/>
<name>A0A9Q0GU63_9MAGN</name>
<evidence type="ECO:0000256" key="1">
    <source>
        <dbReference type="SAM" id="MobiDB-lite"/>
    </source>
</evidence>
<feature type="region of interest" description="Disordered" evidence="1">
    <location>
        <begin position="79"/>
        <end position="105"/>
    </location>
</feature>
<organism evidence="2 3">
    <name type="scientific">Protea cynaroides</name>
    <dbReference type="NCBI Taxonomy" id="273540"/>
    <lineage>
        <taxon>Eukaryota</taxon>
        <taxon>Viridiplantae</taxon>
        <taxon>Streptophyta</taxon>
        <taxon>Embryophyta</taxon>
        <taxon>Tracheophyta</taxon>
        <taxon>Spermatophyta</taxon>
        <taxon>Magnoliopsida</taxon>
        <taxon>Proteales</taxon>
        <taxon>Proteaceae</taxon>
        <taxon>Protea</taxon>
    </lineage>
</organism>
<dbReference type="AlphaFoldDB" id="A0A9Q0GU63"/>